<evidence type="ECO:0000256" key="1">
    <source>
        <dbReference type="ARBA" id="ARBA00009995"/>
    </source>
</evidence>
<organism evidence="6 7">
    <name type="scientific">Phyllotreta striolata</name>
    <name type="common">Striped flea beetle</name>
    <name type="synonym">Crioceris striolata</name>
    <dbReference type="NCBI Taxonomy" id="444603"/>
    <lineage>
        <taxon>Eukaryota</taxon>
        <taxon>Metazoa</taxon>
        <taxon>Ecdysozoa</taxon>
        <taxon>Arthropoda</taxon>
        <taxon>Hexapoda</taxon>
        <taxon>Insecta</taxon>
        <taxon>Pterygota</taxon>
        <taxon>Neoptera</taxon>
        <taxon>Endopterygota</taxon>
        <taxon>Coleoptera</taxon>
        <taxon>Polyphaga</taxon>
        <taxon>Cucujiformia</taxon>
        <taxon>Chrysomeloidea</taxon>
        <taxon>Chrysomelidae</taxon>
        <taxon>Galerucinae</taxon>
        <taxon>Alticini</taxon>
        <taxon>Phyllotreta</taxon>
    </lineage>
</organism>
<keyword evidence="7" id="KW-1185">Reference proteome</keyword>
<evidence type="ECO:0000256" key="2">
    <source>
        <dbReference type="ARBA" id="ARBA00022676"/>
    </source>
</evidence>
<keyword evidence="2 4" id="KW-0328">Glycosyltransferase</keyword>
<dbReference type="EC" id="2.4.1.17" evidence="5"/>
<feature type="transmembrane region" description="Helical" evidence="5">
    <location>
        <begin position="486"/>
        <end position="509"/>
    </location>
</feature>
<keyword evidence="3 4" id="KW-0808">Transferase</keyword>
<feature type="chain" id="PRO_5040535204" description="UDP-glucuronosyltransferase" evidence="5">
    <location>
        <begin position="25"/>
        <end position="522"/>
    </location>
</feature>
<dbReference type="PROSITE" id="PS00375">
    <property type="entry name" value="UDPGT"/>
    <property type="match status" value="1"/>
</dbReference>
<reference evidence="6" key="1">
    <citation type="submission" date="2022-01" db="EMBL/GenBank/DDBJ databases">
        <authorList>
            <person name="King R."/>
        </authorList>
    </citation>
    <scope>NUCLEOTIDE SEQUENCE</scope>
</reference>
<dbReference type="PANTHER" id="PTHR48043">
    <property type="entry name" value="EG:EG0003.4 PROTEIN-RELATED"/>
    <property type="match status" value="1"/>
</dbReference>
<dbReference type="Gene3D" id="3.40.50.2000">
    <property type="entry name" value="Glycogen Phosphorylase B"/>
    <property type="match status" value="1"/>
</dbReference>
<dbReference type="EMBL" id="OU900100">
    <property type="protein sequence ID" value="CAG9863751.1"/>
    <property type="molecule type" value="Genomic_DNA"/>
</dbReference>
<comment type="catalytic activity">
    <reaction evidence="5">
        <text>glucuronate acceptor + UDP-alpha-D-glucuronate = acceptor beta-D-glucuronoside + UDP + H(+)</text>
        <dbReference type="Rhea" id="RHEA:21032"/>
        <dbReference type="ChEBI" id="CHEBI:15378"/>
        <dbReference type="ChEBI" id="CHEBI:58052"/>
        <dbReference type="ChEBI" id="CHEBI:58223"/>
        <dbReference type="ChEBI" id="CHEBI:132367"/>
        <dbReference type="ChEBI" id="CHEBI:132368"/>
        <dbReference type="EC" id="2.4.1.17"/>
    </reaction>
</comment>
<name>A0A9N9TVY4_PHYSR</name>
<keyword evidence="5" id="KW-0812">Transmembrane</keyword>
<dbReference type="GO" id="GO:0015020">
    <property type="term" value="F:glucuronosyltransferase activity"/>
    <property type="evidence" value="ECO:0007669"/>
    <property type="project" value="UniProtKB-EC"/>
</dbReference>
<keyword evidence="5" id="KW-0732">Signal</keyword>
<evidence type="ECO:0000313" key="7">
    <source>
        <dbReference type="Proteomes" id="UP001153712"/>
    </source>
</evidence>
<evidence type="ECO:0000256" key="4">
    <source>
        <dbReference type="RuleBase" id="RU003718"/>
    </source>
</evidence>
<dbReference type="OrthoDB" id="5835829at2759"/>
<dbReference type="InterPro" id="IPR035595">
    <property type="entry name" value="UDP_glycos_trans_CS"/>
</dbReference>
<comment type="subcellular location">
    <subcellularLocation>
        <location evidence="5">Membrane</location>
        <topology evidence="5">Single-pass membrane protein</topology>
    </subcellularLocation>
</comment>
<dbReference type="Pfam" id="PF00201">
    <property type="entry name" value="UDPGT"/>
    <property type="match status" value="1"/>
</dbReference>
<proteinExistence type="inferred from homology"/>
<dbReference type="FunFam" id="3.40.50.2000:FF:000050">
    <property type="entry name" value="UDP-glucuronosyltransferase"/>
    <property type="match status" value="1"/>
</dbReference>
<evidence type="ECO:0000256" key="3">
    <source>
        <dbReference type="ARBA" id="ARBA00022679"/>
    </source>
</evidence>
<evidence type="ECO:0000313" key="6">
    <source>
        <dbReference type="EMBL" id="CAG9863751.1"/>
    </source>
</evidence>
<dbReference type="AlphaFoldDB" id="A0A9N9TVY4"/>
<accession>A0A9N9TVY4</accession>
<keyword evidence="5" id="KW-1133">Transmembrane helix</keyword>
<dbReference type="Proteomes" id="UP001153712">
    <property type="component" value="Chromosome 7"/>
</dbReference>
<gene>
    <name evidence="6" type="ORF">PHYEVI_LOCUS10035</name>
</gene>
<comment type="similarity">
    <text evidence="1 4">Belongs to the UDP-glycosyltransferase family.</text>
</comment>
<sequence>MHLKLSLYSLTIWLFHLLILEGESSKILGVFPTVGGSHYIMSHSLMKGLAEAGNNVTIISPHADNTLVKNGSYTRIVLKGFAENYQNDMKHLNLFEVKDFNNHNQEAIFQKYMYQKTEMIFRDEGVWKLIESNETFDAVIVEQFSNDALKVLANVFGGHLIVFDPIGPFNFVNRLIGNPTMVSYNPQVVSTFPRPMSFKDRLHNLLLYSYEEVMNHFVFLPTQDRLVKKYFPGAPSIRDITTNVSLVLLNSHESTWQTVPLVPNAVPIGGFHIAPPKELPKEIKVFLDGATNGAILFSLGTNLKISDMDERRKSMFLNVFAKLDQRILWKADENISSLPPHVKIVRWLPQMDVLAHDSIKLFITHGGLLSLTESVYNGVPILAIPVYGDQATNANNAVKAGFGLSINYHDPDFNEDKLMLSITELLRNNQYKTNALKLSKVYHDRPVNPLDLAVYWVNFVIQHNGAPHLRVDGLYLHWYQYLLIDVIAYIFIQLIVVAMLLTLFLKFVLKATIRRNKKMKQQ</sequence>
<dbReference type="PANTHER" id="PTHR48043:SF159">
    <property type="entry name" value="EG:EG0003.4 PROTEIN-RELATED"/>
    <property type="match status" value="1"/>
</dbReference>
<evidence type="ECO:0000256" key="5">
    <source>
        <dbReference type="RuleBase" id="RU362059"/>
    </source>
</evidence>
<dbReference type="GO" id="GO:0016020">
    <property type="term" value="C:membrane"/>
    <property type="evidence" value="ECO:0007669"/>
    <property type="project" value="UniProtKB-SubCell"/>
</dbReference>
<keyword evidence="5" id="KW-0472">Membrane</keyword>
<dbReference type="CDD" id="cd03784">
    <property type="entry name" value="GT1_Gtf-like"/>
    <property type="match status" value="1"/>
</dbReference>
<dbReference type="SUPFAM" id="SSF53756">
    <property type="entry name" value="UDP-Glycosyltransferase/glycogen phosphorylase"/>
    <property type="match status" value="1"/>
</dbReference>
<feature type="signal peptide" evidence="5">
    <location>
        <begin position="1"/>
        <end position="24"/>
    </location>
</feature>
<dbReference type="InterPro" id="IPR002213">
    <property type="entry name" value="UDP_glucos_trans"/>
</dbReference>
<dbReference type="InterPro" id="IPR050271">
    <property type="entry name" value="UDP-glycosyltransferase"/>
</dbReference>
<protein>
    <recommendedName>
        <fullName evidence="5">UDP-glucuronosyltransferase</fullName>
        <ecNumber evidence="5">2.4.1.17</ecNumber>
    </recommendedName>
</protein>